<dbReference type="EMBL" id="JACASF010000011">
    <property type="protein sequence ID" value="KAF6450502.1"/>
    <property type="molecule type" value="Genomic_DNA"/>
</dbReference>
<dbReference type="PANTHER" id="PTHR19431">
    <property type="entry name" value="60S RIBOSOMAL PROTEIN L4"/>
    <property type="match status" value="1"/>
</dbReference>
<dbReference type="GO" id="GO:0003735">
    <property type="term" value="F:structural constituent of ribosome"/>
    <property type="evidence" value="ECO:0007669"/>
    <property type="project" value="InterPro"/>
</dbReference>
<keyword evidence="3" id="KW-0687">Ribonucleoprotein</keyword>
<comment type="similarity">
    <text evidence="1">Belongs to the universal ribosomal protein uL4 family.</text>
</comment>
<dbReference type="SUPFAM" id="SSF52166">
    <property type="entry name" value="Ribosomal protein L4"/>
    <property type="match status" value="1"/>
</dbReference>
<name>A0A7J8FTM6_MOLMO</name>
<reference evidence="4 5" key="1">
    <citation type="journal article" date="2020" name="Nature">
        <title>Six reference-quality genomes reveal evolution of bat adaptations.</title>
        <authorList>
            <person name="Jebb D."/>
            <person name="Huang Z."/>
            <person name="Pippel M."/>
            <person name="Hughes G.M."/>
            <person name="Lavrichenko K."/>
            <person name="Devanna P."/>
            <person name="Winkler S."/>
            <person name="Jermiin L.S."/>
            <person name="Skirmuntt E.C."/>
            <person name="Katzourakis A."/>
            <person name="Burkitt-Gray L."/>
            <person name="Ray D.A."/>
            <person name="Sullivan K.A.M."/>
            <person name="Roscito J.G."/>
            <person name="Kirilenko B.M."/>
            <person name="Davalos L.M."/>
            <person name="Corthals A.P."/>
            <person name="Power M.L."/>
            <person name="Jones G."/>
            <person name="Ransome R.D."/>
            <person name="Dechmann D.K.N."/>
            <person name="Locatelli A.G."/>
            <person name="Puechmaille S.J."/>
            <person name="Fedrigo O."/>
            <person name="Jarvis E.D."/>
            <person name="Hiller M."/>
            <person name="Vernes S.C."/>
            <person name="Myers E.W."/>
            <person name="Teeling E.C."/>
        </authorList>
    </citation>
    <scope>NUCLEOTIDE SEQUENCE [LARGE SCALE GENOMIC DNA]</scope>
    <source>
        <strain evidence="4">MMolMol1</strain>
        <tissue evidence="4">Muscle</tissue>
    </source>
</reference>
<dbReference type="GO" id="GO:1990904">
    <property type="term" value="C:ribonucleoprotein complex"/>
    <property type="evidence" value="ECO:0007669"/>
    <property type="project" value="UniProtKB-KW"/>
</dbReference>
<dbReference type="GO" id="GO:0006412">
    <property type="term" value="P:translation"/>
    <property type="evidence" value="ECO:0007669"/>
    <property type="project" value="InterPro"/>
</dbReference>
<evidence type="ECO:0000256" key="1">
    <source>
        <dbReference type="ARBA" id="ARBA00010528"/>
    </source>
</evidence>
<evidence type="ECO:0000313" key="5">
    <source>
        <dbReference type="Proteomes" id="UP000550707"/>
    </source>
</evidence>
<proteinExistence type="inferred from homology"/>
<evidence type="ECO:0000256" key="3">
    <source>
        <dbReference type="ARBA" id="ARBA00023274"/>
    </source>
</evidence>
<organism evidence="4 5">
    <name type="scientific">Molossus molossus</name>
    <name type="common">Pallas' mastiff bat</name>
    <name type="synonym">Vespertilio molossus</name>
    <dbReference type="NCBI Taxonomy" id="27622"/>
    <lineage>
        <taxon>Eukaryota</taxon>
        <taxon>Metazoa</taxon>
        <taxon>Chordata</taxon>
        <taxon>Craniata</taxon>
        <taxon>Vertebrata</taxon>
        <taxon>Euteleostomi</taxon>
        <taxon>Mammalia</taxon>
        <taxon>Eutheria</taxon>
        <taxon>Laurasiatheria</taxon>
        <taxon>Chiroptera</taxon>
        <taxon>Yangochiroptera</taxon>
        <taxon>Molossidae</taxon>
        <taxon>Molossus</taxon>
    </lineage>
</organism>
<dbReference type="InterPro" id="IPR045240">
    <property type="entry name" value="Ribosomal_uL4_euk/arch"/>
</dbReference>
<accession>A0A7J8FTM6</accession>
<keyword evidence="5" id="KW-1185">Reference proteome</keyword>
<dbReference type="GO" id="GO:0005840">
    <property type="term" value="C:ribosome"/>
    <property type="evidence" value="ECO:0007669"/>
    <property type="project" value="UniProtKB-KW"/>
</dbReference>
<sequence length="172" mass="18412">MYSSSDISVLRNVESSDKGVTLPALLKTPIGLDIANFVHTTCTKTIAICCQRLGGHQTSAEPCSAGRAGAQIPRVQSGGTHVLVRMILELCFLGATCLYNHNLVGTTEGTQHSSDVPSVCSELATLAFPVLAMCKGDHIKDVPELLLVVDVQVEGYKKMKETVCVLRKLSLE</sequence>
<protein>
    <submittedName>
        <fullName evidence="4">Uncharacterized protein</fullName>
    </submittedName>
</protein>
<dbReference type="InParanoid" id="A0A7J8FTM6"/>
<dbReference type="AlphaFoldDB" id="A0A7J8FTM6"/>
<gene>
    <name evidence="4" type="ORF">HJG59_008376</name>
</gene>
<dbReference type="InterPro" id="IPR023574">
    <property type="entry name" value="Ribosomal_uL4_dom_sf"/>
</dbReference>
<evidence type="ECO:0000256" key="2">
    <source>
        <dbReference type="ARBA" id="ARBA00022980"/>
    </source>
</evidence>
<dbReference type="Proteomes" id="UP000550707">
    <property type="component" value="Unassembled WGS sequence"/>
</dbReference>
<evidence type="ECO:0000313" key="4">
    <source>
        <dbReference type="EMBL" id="KAF6450502.1"/>
    </source>
</evidence>
<keyword evidence="2" id="KW-0689">Ribosomal protein</keyword>
<dbReference type="Gene3D" id="3.40.1370.10">
    <property type="match status" value="1"/>
</dbReference>
<comment type="caution">
    <text evidence="4">The sequence shown here is derived from an EMBL/GenBank/DDBJ whole genome shotgun (WGS) entry which is preliminary data.</text>
</comment>